<dbReference type="AlphaFoldDB" id="A0A1H0EEL4"/>
<dbReference type="Gene3D" id="3.10.180.10">
    <property type="entry name" value="2,3-Dihydroxybiphenyl 1,2-Dioxygenase, domain 1"/>
    <property type="match status" value="2"/>
</dbReference>
<organism evidence="3 4">
    <name type="scientific">Aureimonas jatrophae</name>
    <dbReference type="NCBI Taxonomy" id="1166073"/>
    <lineage>
        <taxon>Bacteria</taxon>
        <taxon>Pseudomonadati</taxon>
        <taxon>Pseudomonadota</taxon>
        <taxon>Alphaproteobacteria</taxon>
        <taxon>Hyphomicrobiales</taxon>
        <taxon>Aurantimonadaceae</taxon>
        <taxon>Aureimonas</taxon>
    </lineage>
</organism>
<dbReference type="Pfam" id="PF00903">
    <property type="entry name" value="Glyoxalase"/>
    <property type="match status" value="2"/>
</dbReference>
<dbReference type="PROSITE" id="PS51819">
    <property type="entry name" value="VOC"/>
    <property type="match status" value="1"/>
</dbReference>
<gene>
    <name evidence="3" type="ORF">SAMN05192530_1028</name>
</gene>
<sequence>MTTATQTRPIASIDPVLTADPHRISKITLVVHDLDRVADFYRKVIGLEDTGRAGNTVGLGVNGKTLLELRHEPSARLRSPREAGLFHVAFLLPERADLGAWVNFVARQSIPVQGAADHLVSEALYLADPEGNGIEIYVDRPSSQWSWDGDTIRMSSDPIDMQDLMRSGAGRAWSGFPDGGIVGHVHLQVGDLVRAEGFYGDLLGFDLTNRYPGAHFFGTGGYHHQLAANIWNSRGALPRTDLSTGLSHVEIETARDVLEATRGRLADRMDVDEPSRLTVRDPWNTAITLTAG</sequence>
<reference evidence="3 4" key="1">
    <citation type="submission" date="2016-10" db="EMBL/GenBank/DDBJ databases">
        <authorList>
            <person name="de Groot N.N."/>
        </authorList>
    </citation>
    <scope>NUCLEOTIDE SEQUENCE [LARGE SCALE GENOMIC DNA]</scope>
    <source>
        <strain evidence="4">L7-484,KACC 16230,DSM 25025</strain>
    </source>
</reference>
<dbReference type="RefSeq" id="WP_090669713.1">
    <property type="nucleotide sequence ID" value="NZ_FNIT01000002.1"/>
</dbReference>
<keyword evidence="3" id="KW-0223">Dioxygenase</keyword>
<dbReference type="STRING" id="1166073.SAMN05192530_1028"/>
<dbReference type="InterPro" id="IPR029068">
    <property type="entry name" value="Glyas_Bleomycin-R_OHBP_Dase"/>
</dbReference>
<dbReference type="GO" id="GO:0004462">
    <property type="term" value="F:lactoylglutathione lyase activity"/>
    <property type="evidence" value="ECO:0007669"/>
    <property type="project" value="InterPro"/>
</dbReference>
<dbReference type="GO" id="GO:0046872">
    <property type="term" value="F:metal ion binding"/>
    <property type="evidence" value="ECO:0007669"/>
    <property type="project" value="UniProtKB-KW"/>
</dbReference>
<dbReference type="InterPro" id="IPR037523">
    <property type="entry name" value="VOC_core"/>
</dbReference>
<protein>
    <submittedName>
        <fullName evidence="3">Catechol 2,3-dioxygenase</fullName>
    </submittedName>
</protein>
<dbReference type="GO" id="GO:0051213">
    <property type="term" value="F:dioxygenase activity"/>
    <property type="evidence" value="ECO:0007669"/>
    <property type="project" value="UniProtKB-KW"/>
</dbReference>
<dbReference type="EMBL" id="FNIT01000002">
    <property type="protein sequence ID" value="SDN80875.1"/>
    <property type="molecule type" value="Genomic_DNA"/>
</dbReference>
<keyword evidence="4" id="KW-1185">Reference proteome</keyword>
<evidence type="ECO:0000259" key="2">
    <source>
        <dbReference type="PROSITE" id="PS51819"/>
    </source>
</evidence>
<dbReference type="OrthoDB" id="9792626at2"/>
<dbReference type="CDD" id="cd07255">
    <property type="entry name" value="VOC_BsCatE_like_N"/>
    <property type="match status" value="1"/>
</dbReference>
<dbReference type="PANTHER" id="PTHR43279">
    <property type="entry name" value="CATECHOL-2,3-DIOXYGENASE"/>
    <property type="match status" value="1"/>
</dbReference>
<dbReference type="PROSITE" id="PS00934">
    <property type="entry name" value="GLYOXALASE_I_1"/>
    <property type="match status" value="1"/>
</dbReference>
<evidence type="ECO:0000313" key="4">
    <source>
        <dbReference type="Proteomes" id="UP000198793"/>
    </source>
</evidence>
<proteinExistence type="predicted"/>
<dbReference type="InterPro" id="IPR018146">
    <property type="entry name" value="Glyoxalase_1_CS"/>
</dbReference>
<dbReference type="Proteomes" id="UP000198793">
    <property type="component" value="Unassembled WGS sequence"/>
</dbReference>
<accession>A0A1H0EEL4</accession>
<dbReference type="PANTHER" id="PTHR43279:SF1">
    <property type="entry name" value="CATECHOL-2,3-DIOXYGENASE"/>
    <property type="match status" value="1"/>
</dbReference>
<keyword evidence="1" id="KW-0479">Metal-binding</keyword>
<evidence type="ECO:0000256" key="1">
    <source>
        <dbReference type="ARBA" id="ARBA00022723"/>
    </source>
</evidence>
<keyword evidence="3" id="KW-0560">Oxidoreductase</keyword>
<name>A0A1H0EEL4_9HYPH</name>
<evidence type="ECO:0000313" key="3">
    <source>
        <dbReference type="EMBL" id="SDN80875.1"/>
    </source>
</evidence>
<dbReference type="InterPro" id="IPR004360">
    <property type="entry name" value="Glyas_Fos-R_dOase_dom"/>
</dbReference>
<dbReference type="SUPFAM" id="SSF54593">
    <property type="entry name" value="Glyoxalase/Bleomycin resistance protein/Dihydroxybiphenyl dioxygenase"/>
    <property type="match status" value="2"/>
</dbReference>
<feature type="domain" description="VOC" evidence="2">
    <location>
        <begin position="23"/>
        <end position="139"/>
    </location>
</feature>